<dbReference type="AlphaFoldDB" id="A0AAD5VD65"/>
<name>A0AAD5VD65_9APHY</name>
<sequence length="334" mass="36677">MATVPRTAQEYRLPKSTKGRRVRRPHASRLSHPGSFGDRSLGQNTCRLIEFVARGQYNGQKNNIVPCSDMAGEVVAIGNQVKKWSPGDRVCANLSIDHIHGDVTAELRNAFLGFFIDGVLAEYRVFPEHSEFQTTSPIKRRRRFRPVPVKGGDIVVVQGTGGVSVFGIQLAEAIGATVVVTSSSNEKLKVAKDLGAHHLINYKENPNWDEEVLRITGGRGADHVIDIGGAGTLLKSVKAVRYGGWIHCVGFVAQPEPEISNLPSQVISKAVILRGILIGSVASFEDLTRLLRARQIKPVIDRVFSFDKAQEAFEYLANESHIGKVVIQVTKEHM</sequence>
<dbReference type="InterPro" id="IPR011032">
    <property type="entry name" value="GroES-like_sf"/>
</dbReference>
<gene>
    <name evidence="3" type="ORF">NLI96_g82</name>
</gene>
<dbReference type="PANTHER" id="PTHR45033:SF1">
    <property type="entry name" value="OXIDOREDUCTASE (EUROFUNG)"/>
    <property type="match status" value="1"/>
</dbReference>
<evidence type="ECO:0000313" key="3">
    <source>
        <dbReference type="EMBL" id="KAJ3492320.1"/>
    </source>
</evidence>
<feature type="domain" description="Enoyl reductase (ER)" evidence="2">
    <location>
        <begin position="23"/>
        <end position="327"/>
    </location>
</feature>
<evidence type="ECO:0000259" key="2">
    <source>
        <dbReference type="SMART" id="SM00829"/>
    </source>
</evidence>
<proteinExistence type="predicted"/>
<dbReference type="InterPro" id="IPR036291">
    <property type="entry name" value="NAD(P)-bd_dom_sf"/>
</dbReference>
<feature type="compositionally biased region" description="Basic residues" evidence="1">
    <location>
        <begin position="15"/>
        <end position="29"/>
    </location>
</feature>
<dbReference type="PANTHER" id="PTHR45033">
    <property type="match status" value="1"/>
</dbReference>
<dbReference type="Gene3D" id="3.40.50.720">
    <property type="entry name" value="NAD(P)-binding Rossmann-like Domain"/>
    <property type="match status" value="1"/>
</dbReference>
<accession>A0AAD5VD65</accession>
<dbReference type="SUPFAM" id="SSF51735">
    <property type="entry name" value="NAD(P)-binding Rossmann-fold domains"/>
    <property type="match status" value="1"/>
</dbReference>
<dbReference type="InterPro" id="IPR020843">
    <property type="entry name" value="ER"/>
</dbReference>
<organism evidence="3 4">
    <name type="scientific">Meripilus lineatus</name>
    <dbReference type="NCBI Taxonomy" id="2056292"/>
    <lineage>
        <taxon>Eukaryota</taxon>
        <taxon>Fungi</taxon>
        <taxon>Dikarya</taxon>
        <taxon>Basidiomycota</taxon>
        <taxon>Agaricomycotina</taxon>
        <taxon>Agaricomycetes</taxon>
        <taxon>Polyporales</taxon>
        <taxon>Meripilaceae</taxon>
        <taxon>Meripilus</taxon>
    </lineage>
</organism>
<dbReference type="InterPro" id="IPR052711">
    <property type="entry name" value="Zinc_ADH-like"/>
</dbReference>
<dbReference type="EMBL" id="JANAWD010000001">
    <property type="protein sequence ID" value="KAJ3492320.1"/>
    <property type="molecule type" value="Genomic_DNA"/>
</dbReference>
<evidence type="ECO:0000256" key="1">
    <source>
        <dbReference type="SAM" id="MobiDB-lite"/>
    </source>
</evidence>
<dbReference type="InterPro" id="IPR013149">
    <property type="entry name" value="ADH-like_C"/>
</dbReference>
<protein>
    <recommendedName>
        <fullName evidence="2">Enoyl reductase (ER) domain-containing protein</fullName>
    </recommendedName>
</protein>
<dbReference type="SMART" id="SM00829">
    <property type="entry name" value="PKS_ER"/>
    <property type="match status" value="1"/>
</dbReference>
<dbReference type="Gene3D" id="3.90.180.10">
    <property type="entry name" value="Medium-chain alcohol dehydrogenases, catalytic domain"/>
    <property type="match status" value="1"/>
</dbReference>
<dbReference type="Pfam" id="PF08240">
    <property type="entry name" value="ADH_N"/>
    <property type="match status" value="1"/>
</dbReference>
<evidence type="ECO:0000313" key="4">
    <source>
        <dbReference type="Proteomes" id="UP001212997"/>
    </source>
</evidence>
<reference evidence="3" key="1">
    <citation type="submission" date="2022-07" db="EMBL/GenBank/DDBJ databases">
        <title>Genome Sequence of Physisporinus lineatus.</title>
        <authorList>
            <person name="Buettner E."/>
        </authorList>
    </citation>
    <scope>NUCLEOTIDE SEQUENCE</scope>
    <source>
        <strain evidence="3">VT162</strain>
    </source>
</reference>
<dbReference type="Pfam" id="PF00107">
    <property type="entry name" value="ADH_zinc_N"/>
    <property type="match status" value="1"/>
</dbReference>
<keyword evidence="4" id="KW-1185">Reference proteome</keyword>
<dbReference type="InterPro" id="IPR013154">
    <property type="entry name" value="ADH-like_N"/>
</dbReference>
<comment type="caution">
    <text evidence="3">The sequence shown here is derived from an EMBL/GenBank/DDBJ whole genome shotgun (WGS) entry which is preliminary data.</text>
</comment>
<dbReference type="CDD" id="cd08276">
    <property type="entry name" value="MDR7"/>
    <property type="match status" value="1"/>
</dbReference>
<feature type="region of interest" description="Disordered" evidence="1">
    <location>
        <begin position="1"/>
        <end position="38"/>
    </location>
</feature>
<dbReference type="GO" id="GO:0016491">
    <property type="term" value="F:oxidoreductase activity"/>
    <property type="evidence" value="ECO:0007669"/>
    <property type="project" value="InterPro"/>
</dbReference>
<dbReference type="Proteomes" id="UP001212997">
    <property type="component" value="Unassembled WGS sequence"/>
</dbReference>
<dbReference type="SUPFAM" id="SSF50129">
    <property type="entry name" value="GroES-like"/>
    <property type="match status" value="1"/>
</dbReference>